<evidence type="ECO:0000313" key="1">
    <source>
        <dbReference type="EMBL" id="MCC2221607.1"/>
    </source>
</evidence>
<reference evidence="1 2" key="1">
    <citation type="submission" date="2021-10" db="EMBL/GenBank/DDBJ databases">
        <title>Anaerobic single-cell dispensing facilitates the cultivation of human gut bacteria.</title>
        <authorList>
            <person name="Afrizal A."/>
        </authorList>
    </citation>
    <scope>NUCLEOTIDE SEQUENCE [LARGE SCALE GENOMIC DNA]</scope>
    <source>
        <strain evidence="1 2">CLA-AA-H224</strain>
    </source>
</reference>
<dbReference type="Proteomes" id="UP001198200">
    <property type="component" value="Unassembled WGS sequence"/>
</dbReference>
<accession>A0AAE3JDB6</accession>
<proteinExistence type="predicted"/>
<organism evidence="1 2">
    <name type="scientific">Anthropogastromicrobium aceti</name>
    <dbReference type="NCBI Taxonomy" id="2981768"/>
    <lineage>
        <taxon>Bacteria</taxon>
        <taxon>Bacillati</taxon>
        <taxon>Bacillota</taxon>
        <taxon>Clostridia</taxon>
        <taxon>Lachnospirales</taxon>
        <taxon>Lachnospiraceae</taxon>
        <taxon>Anthropogastromicrobium</taxon>
    </lineage>
</organism>
<dbReference type="EMBL" id="JAJEQN010000017">
    <property type="protein sequence ID" value="MCC2221607.1"/>
    <property type="molecule type" value="Genomic_DNA"/>
</dbReference>
<keyword evidence="2" id="KW-1185">Reference proteome</keyword>
<name>A0AAE3JDB6_9FIRM</name>
<protein>
    <submittedName>
        <fullName evidence="1">Endosialidase</fullName>
    </submittedName>
</protein>
<gene>
    <name evidence="1" type="ORF">LKD48_08165</name>
</gene>
<sequence>MAGIKELIRTEEDNTLSFGNYDLPTKGKVSDYVFDGDVYKVKTFHDITRLEKNETFAYESTPGTVVTDYKETEDTLSFIVNGFQDTQIIVAVEDDTEYQVSVDDAVIENYETNLSGKIVISLELEPGCVKKVQICKK</sequence>
<dbReference type="RefSeq" id="WP_066562523.1">
    <property type="nucleotide sequence ID" value="NZ_JAJEQN010000017.1"/>
</dbReference>
<dbReference type="AlphaFoldDB" id="A0AAE3JDB6"/>
<evidence type="ECO:0000313" key="2">
    <source>
        <dbReference type="Proteomes" id="UP001198200"/>
    </source>
</evidence>
<comment type="caution">
    <text evidence="1">The sequence shown here is derived from an EMBL/GenBank/DDBJ whole genome shotgun (WGS) entry which is preliminary data.</text>
</comment>